<organism evidence="2 3">
    <name type="scientific">Stutzerimonas stutzeri KOS6</name>
    <dbReference type="NCBI Taxonomy" id="1218352"/>
    <lineage>
        <taxon>Bacteria</taxon>
        <taxon>Pseudomonadati</taxon>
        <taxon>Pseudomonadota</taxon>
        <taxon>Gammaproteobacteria</taxon>
        <taxon>Pseudomonadales</taxon>
        <taxon>Pseudomonadaceae</taxon>
        <taxon>Stutzerimonas</taxon>
    </lineage>
</organism>
<name>A0A061JK04_STUST</name>
<proteinExistence type="predicted"/>
<evidence type="ECO:0000256" key="1">
    <source>
        <dbReference type="SAM" id="Phobius"/>
    </source>
</evidence>
<protein>
    <submittedName>
        <fullName evidence="2">Uncharacterized protein</fullName>
    </submittedName>
</protein>
<keyword evidence="1" id="KW-0472">Membrane</keyword>
<reference evidence="2 3" key="1">
    <citation type="journal article" date="2013" name="Genome Announc.">
        <title>Draft Genome of the Nitrogen-Fixing Bacterium Pseudomonas stutzeri Strain KOS6 Isolated from Industrial Hydrocarbon Sludge.</title>
        <authorList>
            <person name="Grigoryeva T.V."/>
            <person name="Laikov A.V."/>
            <person name="Naumova R.P."/>
            <person name="Manolov A.I."/>
            <person name="Larin A.K."/>
            <person name="Karpova I.Y."/>
            <person name="Semashko T.A."/>
            <person name="Alexeev D.G."/>
            <person name="Kostryukova E.S."/>
            <person name="Muller R."/>
            <person name="Govorun V.M."/>
        </authorList>
    </citation>
    <scope>NUCLEOTIDE SEQUENCE [LARGE SCALE GENOMIC DNA]</scope>
    <source>
        <strain evidence="2 3">KOS6</strain>
    </source>
</reference>
<keyword evidence="1" id="KW-1133">Transmembrane helix</keyword>
<dbReference type="AlphaFoldDB" id="A0A061JK04"/>
<keyword evidence="1" id="KW-0812">Transmembrane</keyword>
<dbReference type="EMBL" id="AMCZ02000032">
    <property type="protein sequence ID" value="EWC39736.1"/>
    <property type="molecule type" value="Genomic_DNA"/>
</dbReference>
<sequence length="31" mass="3521">MLKQKKFRQVTLIVIATAVILILPNLSRIIS</sequence>
<evidence type="ECO:0000313" key="2">
    <source>
        <dbReference type="EMBL" id="EWC39736.1"/>
    </source>
</evidence>
<dbReference type="Proteomes" id="UP000026923">
    <property type="component" value="Unassembled WGS sequence"/>
</dbReference>
<accession>A0A061JK04</accession>
<evidence type="ECO:0000313" key="3">
    <source>
        <dbReference type="Proteomes" id="UP000026923"/>
    </source>
</evidence>
<comment type="caution">
    <text evidence="2">The sequence shown here is derived from an EMBL/GenBank/DDBJ whole genome shotgun (WGS) entry which is preliminary data.</text>
</comment>
<gene>
    <name evidence="2" type="ORF">B597_018920</name>
</gene>
<dbReference type="HOGENOM" id="CLU_220781_0_0_6"/>
<feature type="transmembrane region" description="Helical" evidence="1">
    <location>
        <begin position="12"/>
        <end position="30"/>
    </location>
</feature>